<dbReference type="Proteomes" id="UP000094056">
    <property type="component" value="Unassembled WGS sequence"/>
</dbReference>
<sequence length="53" mass="6289">MIEVTVKVPEDIKDFIDDTSKTLYVEALKEVARKRMSYIQRRVKDLKKKNCCI</sequence>
<accession>A0A1E3XGF3</accession>
<dbReference type="EMBL" id="MAYW01000002">
    <property type="protein sequence ID" value="ODS34713.1"/>
    <property type="molecule type" value="Genomic_DNA"/>
</dbReference>
<comment type="caution">
    <text evidence="1">The sequence shown here is derived from an EMBL/GenBank/DDBJ whole genome shotgun (WGS) entry which is preliminary data.</text>
</comment>
<organism evidence="1 2">
    <name type="scientific">Candidatus Scalindua rubra</name>
    <dbReference type="NCBI Taxonomy" id="1872076"/>
    <lineage>
        <taxon>Bacteria</taxon>
        <taxon>Pseudomonadati</taxon>
        <taxon>Planctomycetota</taxon>
        <taxon>Candidatus Brocadiia</taxon>
        <taxon>Candidatus Brocadiales</taxon>
        <taxon>Candidatus Scalinduaceae</taxon>
        <taxon>Candidatus Scalindua</taxon>
    </lineage>
</organism>
<evidence type="ECO:0000313" key="2">
    <source>
        <dbReference type="Proteomes" id="UP000094056"/>
    </source>
</evidence>
<evidence type="ECO:0000313" key="1">
    <source>
        <dbReference type="EMBL" id="ODS34713.1"/>
    </source>
</evidence>
<gene>
    <name evidence="1" type="ORF">SCARUB_00149</name>
</gene>
<proteinExistence type="predicted"/>
<reference evidence="1 2" key="1">
    <citation type="submission" date="2016-07" db="EMBL/GenBank/DDBJ databases">
        <title>Draft genome of Scalindua rubra, obtained from a brine-seawater interface in the Red Sea, sheds light on salt adaptation in anammox bacteria.</title>
        <authorList>
            <person name="Speth D.R."/>
            <person name="Lagkouvardos I."/>
            <person name="Wang Y."/>
            <person name="Qian P.-Y."/>
            <person name="Dutilh B.E."/>
            <person name="Jetten M.S."/>
        </authorList>
    </citation>
    <scope>NUCLEOTIDE SEQUENCE [LARGE SCALE GENOMIC DNA]</scope>
    <source>
        <strain evidence="1">BSI-1</strain>
    </source>
</reference>
<name>A0A1E3XGF3_9BACT</name>
<dbReference type="AlphaFoldDB" id="A0A1E3XGF3"/>
<protein>
    <submittedName>
        <fullName evidence="1">Uncharacterized protein</fullName>
    </submittedName>
</protein>